<dbReference type="GO" id="GO:0043565">
    <property type="term" value="F:sequence-specific DNA binding"/>
    <property type="evidence" value="ECO:0007669"/>
    <property type="project" value="InterPro"/>
</dbReference>
<dbReference type="SMART" id="SM00382">
    <property type="entry name" value="AAA"/>
    <property type="match status" value="1"/>
</dbReference>
<keyword evidence="1" id="KW-0547">Nucleotide-binding</keyword>
<name>A0A1F7F4K8_UNCRA</name>
<keyword evidence="2" id="KW-0067">ATP-binding</keyword>
<dbReference type="PRINTS" id="PR01590">
    <property type="entry name" value="HTHFIS"/>
</dbReference>
<evidence type="ECO:0000256" key="5">
    <source>
        <dbReference type="ARBA" id="ARBA00023163"/>
    </source>
</evidence>
<dbReference type="Pfam" id="PF00158">
    <property type="entry name" value="Sigma54_activat"/>
    <property type="match status" value="1"/>
</dbReference>
<dbReference type="InterPro" id="IPR025662">
    <property type="entry name" value="Sigma_54_int_dom_ATP-bd_1"/>
</dbReference>
<dbReference type="Pfam" id="PF25601">
    <property type="entry name" value="AAA_lid_14"/>
    <property type="match status" value="1"/>
</dbReference>
<dbReference type="InterPro" id="IPR003593">
    <property type="entry name" value="AAA+_ATPase"/>
</dbReference>
<evidence type="ECO:0000256" key="1">
    <source>
        <dbReference type="ARBA" id="ARBA00022741"/>
    </source>
</evidence>
<dbReference type="PANTHER" id="PTHR32071">
    <property type="entry name" value="TRANSCRIPTIONAL REGULATORY PROTEIN"/>
    <property type="match status" value="1"/>
</dbReference>
<organism evidence="7 8">
    <name type="scientific">Candidatus Raymondbacteria bacterium RIFOXYD12_FULL_49_13</name>
    <dbReference type="NCBI Taxonomy" id="1817890"/>
    <lineage>
        <taxon>Bacteria</taxon>
        <taxon>Raymondiibacteriota</taxon>
    </lineage>
</organism>
<dbReference type="Gene3D" id="3.40.50.300">
    <property type="entry name" value="P-loop containing nucleotide triphosphate hydrolases"/>
    <property type="match status" value="1"/>
</dbReference>
<dbReference type="InterPro" id="IPR058031">
    <property type="entry name" value="AAA_lid_NorR"/>
</dbReference>
<dbReference type="FunFam" id="3.40.50.300:FF:000006">
    <property type="entry name" value="DNA-binding transcriptional regulator NtrC"/>
    <property type="match status" value="1"/>
</dbReference>
<keyword evidence="3" id="KW-0805">Transcription regulation</keyword>
<dbReference type="Pfam" id="PF02954">
    <property type="entry name" value="HTH_8"/>
    <property type="match status" value="1"/>
</dbReference>
<accession>A0A1F7F4K8</accession>
<dbReference type="Gene3D" id="1.10.8.60">
    <property type="match status" value="1"/>
</dbReference>
<dbReference type="InterPro" id="IPR002078">
    <property type="entry name" value="Sigma_54_int"/>
</dbReference>
<dbReference type="PROSITE" id="PS00675">
    <property type="entry name" value="SIGMA54_INTERACT_1"/>
    <property type="match status" value="1"/>
</dbReference>
<dbReference type="GO" id="GO:0005524">
    <property type="term" value="F:ATP binding"/>
    <property type="evidence" value="ECO:0007669"/>
    <property type="project" value="UniProtKB-KW"/>
</dbReference>
<dbReference type="CDD" id="cd00009">
    <property type="entry name" value="AAA"/>
    <property type="match status" value="1"/>
</dbReference>
<proteinExistence type="predicted"/>
<evidence type="ECO:0000256" key="3">
    <source>
        <dbReference type="ARBA" id="ARBA00023015"/>
    </source>
</evidence>
<dbReference type="Gene3D" id="1.10.10.60">
    <property type="entry name" value="Homeodomain-like"/>
    <property type="match status" value="1"/>
</dbReference>
<dbReference type="InterPro" id="IPR025944">
    <property type="entry name" value="Sigma_54_int_dom_CS"/>
</dbReference>
<dbReference type="InterPro" id="IPR002197">
    <property type="entry name" value="HTH_Fis"/>
</dbReference>
<dbReference type="PROSITE" id="PS00676">
    <property type="entry name" value="SIGMA54_INTERACT_2"/>
    <property type="match status" value="1"/>
</dbReference>
<dbReference type="PROSITE" id="PS50045">
    <property type="entry name" value="SIGMA54_INTERACT_4"/>
    <property type="match status" value="1"/>
</dbReference>
<keyword evidence="5" id="KW-0804">Transcription</keyword>
<dbReference type="PANTHER" id="PTHR32071:SF57">
    <property type="entry name" value="C4-DICARBOXYLATE TRANSPORT TRANSCRIPTIONAL REGULATORY PROTEIN DCTD"/>
    <property type="match status" value="1"/>
</dbReference>
<dbReference type="InterPro" id="IPR025943">
    <property type="entry name" value="Sigma_54_int_dom_ATP-bd_2"/>
</dbReference>
<reference evidence="7 8" key="1">
    <citation type="journal article" date="2016" name="Nat. Commun.">
        <title>Thousands of microbial genomes shed light on interconnected biogeochemical processes in an aquifer system.</title>
        <authorList>
            <person name="Anantharaman K."/>
            <person name="Brown C.T."/>
            <person name="Hug L.A."/>
            <person name="Sharon I."/>
            <person name="Castelle C.J."/>
            <person name="Probst A.J."/>
            <person name="Thomas B.C."/>
            <person name="Singh A."/>
            <person name="Wilkins M.J."/>
            <person name="Karaoz U."/>
            <person name="Brodie E.L."/>
            <person name="Williams K.H."/>
            <person name="Hubbard S.S."/>
            <person name="Banfield J.F."/>
        </authorList>
    </citation>
    <scope>NUCLEOTIDE SEQUENCE [LARGE SCALE GENOMIC DNA]</scope>
</reference>
<dbReference type="InterPro" id="IPR027417">
    <property type="entry name" value="P-loop_NTPase"/>
</dbReference>
<protein>
    <recommendedName>
        <fullName evidence="6">Sigma-54 factor interaction domain-containing protein</fullName>
    </recommendedName>
</protein>
<keyword evidence="4" id="KW-0238">DNA-binding</keyword>
<dbReference type="GO" id="GO:0006355">
    <property type="term" value="P:regulation of DNA-templated transcription"/>
    <property type="evidence" value="ECO:0007669"/>
    <property type="project" value="InterPro"/>
</dbReference>
<dbReference type="SUPFAM" id="SSF46689">
    <property type="entry name" value="Homeodomain-like"/>
    <property type="match status" value="1"/>
</dbReference>
<evidence type="ECO:0000313" key="8">
    <source>
        <dbReference type="Proteomes" id="UP000179243"/>
    </source>
</evidence>
<sequence>MIDQDLLEKKQKYDLEDITGFKGTAKEVYDAIRQIIDTETTVIIRGESGTGKELVANIIHYNGVRADKPFIKVNLAALPESLIESELFGYEKGAFTGAGTAKPGRFELASGGTIFLDEIGDIPPSTQVRLLRVLQEREIERLGSVKTTPINVRVVAATHKNLEDMVKNGEFREDLYYRLNIFPIYLPPLRERQTDIIPLAEYFIGDNCKKYNKSIKRISTPAIDMLISYHWPGNIRELQNCMERAVLLSSDEVIHGYHLNPALQTAEFSGTKESRPLKEAVEAYEKELIMEALKSSRGNKALAAKMLATTERILGYKCSMHEIEYKKFRTKIQ</sequence>
<dbReference type="SUPFAM" id="SSF52540">
    <property type="entry name" value="P-loop containing nucleoside triphosphate hydrolases"/>
    <property type="match status" value="1"/>
</dbReference>
<comment type="caution">
    <text evidence="7">The sequence shown here is derived from an EMBL/GenBank/DDBJ whole genome shotgun (WGS) entry which is preliminary data.</text>
</comment>
<dbReference type="EMBL" id="MFYX01000123">
    <property type="protein sequence ID" value="OGK01600.1"/>
    <property type="molecule type" value="Genomic_DNA"/>
</dbReference>
<evidence type="ECO:0000256" key="4">
    <source>
        <dbReference type="ARBA" id="ARBA00023125"/>
    </source>
</evidence>
<dbReference type="Proteomes" id="UP000179243">
    <property type="component" value="Unassembled WGS sequence"/>
</dbReference>
<dbReference type="InterPro" id="IPR009057">
    <property type="entry name" value="Homeodomain-like_sf"/>
</dbReference>
<evidence type="ECO:0000256" key="2">
    <source>
        <dbReference type="ARBA" id="ARBA00022840"/>
    </source>
</evidence>
<evidence type="ECO:0000313" key="7">
    <source>
        <dbReference type="EMBL" id="OGK01600.1"/>
    </source>
</evidence>
<feature type="domain" description="Sigma-54 factor interaction" evidence="6">
    <location>
        <begin position="18"/>
        <end position="247"/>
    </location>
</feature>
<dbReference type="AlphaFoldDB" id="A0A1F7F4K8"/>
<evidence type="ECO:0000259" key="6">
    <source>
        <dbReference type="PROSITE" id="PS50045"/>
    </source>
</evidence>
<gene>
    <name evidence="7" type="ORF">A2519_06030</name>
</gene>
<dbReference type="PROSITE" id="PS00688">
    <property type="entry name" value="SIGMA54_INTERACT_3"/>
    <property type="match status" value="1"/>
</dbReference>